<proteinExistence type="predicted"/>
<evidence type="ECO:0000313" key="2">
    <source>
        <dbReference type="EMBL" id="RYS75161.1"/>
    </source>
</evidence>
<evidence type="ECO:0000313" key="3">
    <source>
        <dbReference type="Proteomes" id="UP000292665"/>
    </source>
</evidence>
<name>A0A4Q5C4M6_9FIRM</name>
<feature type="region of interest" description="Disordered" evidence="1">
    <location>
        <begin position="1"/>
        <end position="20"/>
    </location>
</feature>
<dbReference type="AlphaFoldDB" id="A0A4Q5C4M6"/>
<protein>
    <submittedName>
        <fullName evidence="2">Uncharacterized protein</fullName>
    </submittedName>
</protein>
<dbReference type="EMBL" id="RCYR01000082">
    <property type="protein sequence ID" value="RYS75161.1"/>
    <property type="molecule type" value="Genomic_DNA"/>
</dbReference>
<sequence>MPKTLKNFADSERAREYRNRQRERNYALCPGDDDVRHTRWQDWERRLVMEHEMPDREISRMTGRSVRAIQVMRHKMRKAEEGDSDE</sequence>
<organism evidence="2 3">
    <name type="scientific">[Ruminococcus] torques</name>
    <dbReference type="NCBI Taxonomy" id="33039"/>
    <lineage>
        <taxon>Bacteria</taxon>
        <taxon>Bacillati</taxon>
        <taxon>Bacillota</taxon>
        <taxon>Clostridia</taxon>
        <taxon>Lachnospirales</taxon>
        <taxon>Lachnospiraceae</taxon>
        <taxon>Mediterraneibacter</taxon>
    </lineage>
</organism>
<comment type="caution">
    <text evidence="2">The sequence shown here is derived from an EMBL/GenBank/DDBJ whole genome shotgun (WGS) entry which is preliminary data.</text>
</comment>
<dbReference type="Proteomes" id="UP000292665">
    <property type="component" value="Unassembled WGS sequence"/>
</dbReference>
<accession>A0A4Q5C4M6</accession>
<gene>
    <name evidence="2" type="ORF">EAI93_14340</name>
</gene>
<dbReference type="RefSeq" id="WP_129795091.1">
    <property type="nucleotide sequence ID" value="NZ_RCYR01000082.1"/>
</dbReference>
<evidence type="ECO:0000256" key="1">
    <source>
        <dbReference type="SAM" id="MobiDB-lite"/>
    </source>
</evidence>
<feature type="compositionally biased region" description="Basic and acidic residues" evidence="1">
    <location>
        <begin position="9"/>
        <end position="20"/>
    </location>
</feature>
<reference evidence="2 3" key="1">
    <citation type="journal article" date="2019" name="Science, e1252229">
        <title>Invertible promoters mediate bacterial phase variation, antibiotic resistance, and host adaptation in the gut.</title>
        <authorList>
            <person name="Jiang X."/>
            <person name="Hall A.B."/>
            <person name="Arthur T.D."/>
            <person name="Plichta D.R."/>
            <person name="Covington C.T."/>
            <person name="Poyet M."/>
            <person name="Crothers J."/>
            <person name="Moses P.L."/>
            <person name="Tolonen A.C."/>
            <person name="Vlamakis H."/>
            <person name="Alm E.J."/>
            <person name="Xavier R.J."/>
        </authorList>
    </citation>
    <scope>NUCLEOTIDE SEQUENCE [LARGE SCALE GENOMIC DNA]</scope>
    <source>
        <strain evidence="3">aa_0143</strain>
    </source>
</reference>